<dbReference type="InterPro" id="IPR036397">
    <property type="entry name" value="RNaseH_sf"/>
</dbReference>
<dbReference type="InterPro" id="IPR002156">
    <property type="entry name" value="RNaseH_domain"/>
</dbReference>
<evidence type="ECO:0000256" key="1">
    <source>
        <dbReference type="SAM" id="SignalP"/>
    </source>
</evidence>
<dbReference type="Pfam" id="PF13456">
    <property type="entry name" value="RVT_3"/>
    <property type="match status" value="1"/>
</dbReference>
<dbReference type="PANTHER" id="PTHR33116:SF78">
    <property type="entry name" value="OS12G0587133 PROTEIN"/>
    <property type="match status" value="1"/>
</dbReference>
<dbReference type="InterPro" id="IPR012337">
    <property type="entry name" value="RNaseH-like_sf"/>
</dbReference>
<keyword evidence="1" id="KW-0732">Signal</keyword>
<gene>
    <name evidence="3" type="ORF">FSB_LOCUS59382</name>
</gene>
<protein>
    <recommendedName>
        <fullName evidence="2">RNase H type-1 domain-containing protein</fullName>
    </recommendedName>
</protein>
<feature type="signal peptide" evidence="1">
    <location>
        <begin position="1"/>
        <end position="23"/>
    </location>
</feature>
<organism evidence="3">
    <name type="scientific">Fagus sylvatica</name>
    <name type="common">Beechnut</name>
    <dbReference type="NCBI Taxonomy" id="28930"/>
    <lineage>
        <taxon>Eukaryota</taxon>
        <taxon>Viridiplantae</taxon>
        <taxon>Streptophyta</taxon>
        <taxon>Embryophyta</taxon>
        <taxon>Tracheophyta</taxon>
        <taxon>Spermatophyta</taxon>
        <taxon>Magnoliopsida</taxon>
        <taxon>eudicotyledons</taxon>
        <taxon>Gunneridae</taxon>
        <taxon>Pentapetalae</taxon>
        <taxon>rosids</taxon>
        <taxon>fabids</taxon>
        <taxon>Fagales</taxon>
        <taxon>Fagaceae</taxon>
        <taxon>Fagus</taxon>
    </lineage>
</organism>
<dbReference type="CDD" id="cd06222">
    <property type="entry name" value="RNase_H_like"/>
    <property type="match status" value="1"/>
</dbReference>
<dbReference type="InterPro" id="IPR044730">
    <property type="entry name" value="RNase_H-like_dom_plant"/>
</dbReference>
<accession>A0A2N9J4P6</accession>
<feature type="chain" id="PRO_5014847878" description="RNase H type-1 domain-containing protein" evidence="1">
    <location>
        <begin position="24"/>
        <end position="480"/>
    </location>
</feature>
<dbReference type="GO" id="GO:0004523">
    <property type="term" value="F:RNA-DNA hybrid ribonuclease activity"/>
    <property type="evidence" value="ECO:0007669"/>
    <property type="project" value="InterPro"/>
</dbReference>
<name>A0A2N9J4P6_FAGSY</name>
<feature type="domain" description="RNase H type-1" evidence="2">
    <location>
        <begin position="336"/>
        <end position="448"/>
    </location>
</feature>
<dbReference type="Gene3D" id="3.30.420.10">
    <property type="entry name" value="Ribonuclease H-like superfamily/Ribonuclease H"/>
    <property type="match status" value="1"/>
</dbReference>
<dbReference type="PANTHER" id="PTHR33116">
    <property type="entry name" value="REVERSE TRANSCRIPTASE ZINC-BINDING DOMAIN-CONTAINING PROTEIN-RELATED-RELATED"/>
    <property type="match status" value="1"/>
</dbReference>
<evidence type="ECO:0000259" key="2">
    <source>
        <dbReference type="Pfam" id="PF13456"/>
    </source>
</evidence>
<dbReference type="GO" id="GO:0003676">
    <property type="term" value="F:nucleic acid binding"/>
    <property type="evidence" value="ECO:0007669"/>
    <property type="project" value="InterPro"/>
</dbReference>
<dbReference type="SUPFAM" id="SSF53098">
    <property type="entry name" value="Ribonuclease H-like"/>
    <property type="match status" value="1"/>
</dbReference>
<dbReference type="AlphaFoldDB" id="A0A2N9J4P6"/>
<dbReference type="EMBL" id="OIVN01006364">
    <property type="protein sequence ID" value="SPD31500.1"/>
    <property type="molecule type" value="Genomic_DNA"/>
</dbReference>
<proteinExistence type="predicted"/>
<evidence type="ECO:0000313" key="3">
    <source>
        <dbReference type="EMBL" id="SPD31500.1"/>
    </source>
</evidence>
<sequence length="480" mass="54497">MGWRCKALSWVGRRTLIKSVALALPTYSFSIEDVPVTVCNKMDSAIRRFWWNPKRDRGKYLAWKSWESLCRSKEEGGLGFRESKLLNQALLAKLTWWVASGRDSICIRALRSKYKVNEDWMDSEPRKNASHLWRAIEKMRLVIKMGACFIVGNGDSIDMWKTLGNRIWKTNVLQELVDSHSLAAILKIPIPIDAPQDRLIWTLNPSSCFSVKSAISSCLAPGMATRYVLLCKSEEESYSHLFLKCQVIRPIWFGLNWGVHPDSFTASTGLELLDLVVHNDLKINHLAIVKNLEVRVLEHWHILNPLFVDDIGVVSILRWYVPPPQVLKLNANAALKDRLATLAVIVRNDSGHVMNGWTKKYDTTDPCTTEVAILWAMELVKEKNYLKILVERDAKICIEAINEEAATIPWRILSLVNIIKVLALEFPACSFCWLRRDANGMAHSFAKFVSSLLSCVSCNNSNLPPSVHEALIRDLITCLS</sequence>
<reference evidence="3" key="1">
    <citation type="submission" date="2018-02" db="EMBL/GenBank/DDBJ databases">
        <authorList>
            <person name="Cohen D.B."/>
            <person name="Kent A.D."/>
        </authorList>
    </citation>
    <scope>NUCLEOTIDE SEQUENCE</scope>
</reference>